<dbReference type="PANTHER" id="PTHR24216:SF65">
    <property type="entry name" value="PAXILLIN-LIKE PROTEIN 1"/>
    <property type="match status" value="1"/>
</dbReference>
<feature type="region of interest" description="Disordered" evidence="1">
    <location>
        <begin position="227"/>
        <end position="283"/>
    </location>
</feature>
<protein>
    <submittedName>
        <fullName evidence="2">Uncharacterized protein</fullName>
    </submittedName>
</protein>
<feature type="compositionally biased region" description="Low complexity" evidence="1">
    <location>
        <begin position="1202"/>
        <end position="1219"/>
    </location>
</feature>
<gene>
    <name evidence="3" type="ORF">BN1204_036490</name>
    <name evidence="2" type="ORF">NCLIV_036490</name>
</gene>
<dbReference type="RefSeq" id="XP_003883899.1">
    <property type="nucleotide sequence ID" value="XM_003883850.1"/>
</dbReference>
<organism evidence="2 4">
    <name type="scientific">Neospora caninum (strain Liverpool)</name>
    <dbReference type="NCBI Taxonomy" id="572307"/>
    <lineage>
        <taxon>Eukaryota</taxon>
        <taxon>Sar</taxon>
        <taxon>Alveolata</taxon>
        <taxon>Apicomplexa</taxon>
        <taxon>Conoidasida</taxon>
        <taxon>Coccidia</taxon>
        <taxon>Eucoccidiorida</taxon>
        <taxon>Eimeriorina</taxon>
        <taxon>Sarcocystidae</taxon>
        <taxon>Neospora</taxon>
    </lineage>
</organism>
<dbReference type="VEuPathDB" id="ToxoDB:NCLIV_036490"/>
<reference evidence="2" key="1">
    <citation type="submission" date="2011-02" db="EMBL/GenBank/DDBJ databases">
        <authorList>
            <person name="Aslett M."/>
        </authorList>
    </citation>
    <scope>NUCLEOTIDE SEQUENCE</scope>
    <source>
        <strain evidence="2">Liverpool</strain>
    </source>
</reference>
<reference evidence="4" key="3">
    <citation type="journal article" date="2012" name="PLoS Pathog.">
        <title>Comparative genomics of the apicomplexan parasites Toxoplasma gondii and Neospora caninum: Coccidia differing in host range and transmission strategy.</title>
        <authorList>
            <person name="Reid A.J."/>
            <person name="Vermont S.J."/>
            <person name="Cotton J.A."/>
            <person name="Harris D."/>
            <person name="Hill-Cawthorne G.A."/>
            <person name="Konen-Waisman S."/>
            <person name="Latham S.M."/>
            <person name="Mourier T."/>
            <person name="Norton R."/>
            <person name="Quail M.A."/>
            <person name="Sanders M."/>
            <person name="Shanmugam D."/>
            <person name="Sohal A."/>
            <person name="Wasmuth J.D."/>
            <person name="Brunk B."/>
            <person name="Grigg M.E."/>
            <person name="Howard J.C."/>
            <person name="Parkinson J."/>
            <person name="Roos D.S."/>
            <person name="Trees A.J."/>
            <person name="Berriman M."/>
            <person name="Pain A."/>
            <person name="Wastling J.M."/>
        </authorList>
    </citation>
    <scope>NUCLEOTIDE SEQUENCE [LARGE SCALE GENOMIC DNA]</scope>
    <source>
        <strain evidence="4">Liverpool</strain>
    </source>
</reference>
<evidence type="ECO:0000313" key="2">
    <source>
        <dbReference type="EMBL" id="CBZ53867.1"/>
    </source>
</evidence>
<feature type="region of interest" description="Disordered" evidence="1">
    <location>
        <begin position="1202"/>
        <end position="1248"/>
    </location>
</feature>
<sequence>MAFSPLWRRQGMRGPRVSVAARQSSFSVSLSSTSLSSPSALAFSPSAPKFPNSSSASFSSFLPAAALFSTLSSLSPFSLAFPLPPDAAGVTPPQETRLHASRRRSGGSAPRAKWVLSRWLEGDTSAPRMASPKGRRRLLRQGVPSRKRGEARVSPQSWLPPHRLSDAFFAVGQNDSRRDAGRSFPSGVASALALSRSFSSAPHASPSPLFLEKFLSESVQASSCAPLSTQTLHASRSPAPSSSPSFPPSSSPSASSTSPSASPSSSSSLSSSSHSSSSAASSSRSSSAAASQTVCASVSLVSPCEETPTFFAYGASQDKQLRAVLPLLENSTDPRFLTNLLLSLHALPDIWRHVLASPAIRSCRLVFPVPSFPFSSAVSPHSSRPVSHSPSASLYARYLAQFGIKEAHVEGLLRASAPASLDLLLLLALLPHVSLAQPPVSDYKPFARHVEASRDAPRPGTESSEADEIGENTQIPNEGGLLKLDLREALPLLLAAYHPQRPGVDRDLISRLVLHFTQASLLLLPPASPLSSLPSLPLGPRALRHLPQAPPRSPSAPAASPAIRTEIALWLQHTVLSLTPQTLRFFPQLPIRLAAALHAAHVRLPLLPSPPPSSLQGASSLATASPPTARQGPQTHRGWEFGRPREEEISSAAGVAQWEVVDQVGAVVLLNQLDVIEELLWKVNWSRLSVSAACRFFREAFDSRHLGLSGLAMQKAFAAISSRLGLLQTSDVFNLLTGIQHLQHVAPQEQREIVCSSAACLALMWPHARRFLPLFSVEELAFACEVFAHEVFVAALSASGAHRLKTLSYRRLAVECRRQEACSAFFDQNGDAWQQLLDAFVARRAAWPLQTWVRFLKMLEPLVSLHQLRNEALCAPFSRTLAPPSPLVGRVHRLLCLSFGPPDFEDKLLGSLESPGVHVDANGASLPAGVRENLAIFRRHLATLSLHELIDFLVGMRTYGYVHRPLQRLALTEAVRRIEDENWTLRPEDICRLLVASEDFVLGNPMRRILERQLRRLHVETEDLAALMALVIALERQPTLGVAALFDLRKHIDNRVAGLTAAVGESDVAYSVEAESPMTAAPATSPKLPLSLLPLLFVYLFSRPSSLTASSSLLPRAFSASAPQATASSPSNITFLSPLSSFLRTLIPELLSPFLSAMDLAMLLAPLCTTEAPISCYASHFPTLSSLPSFVRFLETPASPLSPALPASAGTTPAPSSATNLGASLRSHDEQLRGEQHRRDRQQTASPALASLSVAEAASQRFSGNVALVRRLCRAARQAVPYTPLALLRVATGHAILHAHANQMVFLARSNSPTAAREGEAARTGGDGPRGGTGAGHRVRSGDSAALEGIAVDLALGHIPTLLRMLRLLEMDADPRHLQRLLNVLLVADLSLLTQHRLLDLMEAFVAARTRLGPVLQRLLSWFSDRLLRVSSPAPCLMDCLLAEIALCAAALDFPHSAFQSAALARLGVLQGALQASLSPAPASAQTEIAGYSRLFGRDDSSWPHGEAAEPAECHVHHEIIPSEALRVQIRILLGLAPTTPLTKRLVDHFRFCVDLVANRVETARQGKEEIPVRDEELISLYEIYLCLLLRAPSHLHLQETDAHDSKLINFLLKDLPRLKWLERERSRSASFRLTEESRQLSAALRRRGLDAMKPVITGICFCHFASVSASRDAASRGPTGVALVCVPEEETLASWTVEEGAADETLLDRGDGGRLITRGEEGLVANEGWRGEEENGERWVHGSASSNARPLVAFGESRRRIAHLKKAGWVVLPLFITQWRQLRTDLERDKFLRNLTNLS</sequence>
<proteinExistence type="predicted"/>
<evidence type="ECO:0000313" key="3">
    <source>
        <dbReference type="EMBL" id="CEL67862.1"/>
    </source>
</evidence>
<reference evidence="2" key="2">
    <citation type="submission" date="2011-03" db="EMBL/GenBank/DDBJ databases">
        <title>Comparative genomics and transcriptomics of Neospora caninum and Toxoplasma gondii.</title>
        <authorList>
            <person name="Reid A.J."/>
            <person name="Sohal A."/>
            <person name="Harris D."/>
            <person name="Quail M."/>
            <person name="Sanders M."/>
            <person name="Berriman M."/>
            <person name="Wastling J.M."/>
            <person name="Pain A."/>
        </authorList>
    </citation>
    <scope>NUCLEOTIDE SEQUENCE</scope>
    <source>
        <strain evidence="2">Liverpool</strain>
    </source>
</reference>
<feature type="compositionally biased region" description="Low complexity" evidence="1">
    <location>
        <begin position="614"/>
        <end position="629"/>
    </location>
</feature>
<feature type="compositionally biased region" description="Basic and acidic residues" evidence="1">
    <location>
        <begin position="1226"/>
        <end position="1242"/>
    </location>
</feature>
<evidence type="ECO:0000256" key="1">
    <source>
        <dbReference type="SAM" id="MobiDB-lite"/>
    </source>
</evidence>
<feature type="compositionally biased region" description="Gly residues" evidence="1">
    <location>
        <begin position="1325"/>
        <end position="1335"/>
    </location>
</feature>
<feature type="region of interest" description="Disordered" evidence="1">
    <location>
        <begin position="451"/>
        <end position="477"/>
    </location>
</feature>
<feature type="region of interest" description="Disordered" evidence="1">
    <location>
        <begin position="1315"/>
        <end position="1340"/>
    </location>
</feature>
<feature type="region of interest" description="Disordered" evidence="1">
    <location>
        <begin position="611"/>
        <end position="641"/>
    </location>
</feature>
<dbReference type="eggNOG" id="ENOG502T0KR">
    <property type="taxonomic scope" value="Eukaryota"/>
</dbReference>
<dbReference type="OrthoDB" id="333349at2759"/>
<reference evidence="3" key="4">
    <citation type="journal article" date="2015" name="PLoS ONE">
        <title>Comprehensive Evaluation of Toxoplasma gondii VEG and Neospora caninum LIV Genomes with Tachyzoite Stage Transcriptome and Proteome Defines Novel Transcript Features.</title>
        <authorList>
            <person name="Ramaprasad A."/>
            <person name="Mourier T."/>
            <person name="Naeem R."/>
            <person name="Malas T.B."/>
            <person name="Moussa E."/>
            <person name="Panigrahi A."/>
            <person name="Vermont S.J."/>
            <person name="Otto T.D."/>
            <person name="Wastling J."/>
            <person name="Pain A."/>
        </authorList>
    </citation>
    <scope>NUCLEOTIDE SEQUENCE</scope>
    <source>
        <strain evidence="3">Liverpool</strain>
    </source>
</reference>
<dbReference type="GeneID" id="13443514"/>
<feature type="region of interest" description="Disordered" evidence="1">
    <location>
        <begin position="124"/>
        <end position="158"/>
    </location>
</feature>
<dbReference type="InParanoid" id="F0VJF6"/>
<dbReference type="Proteomes" id="UP000007494">
    <property type="component" value="Chromosome VIII"/>
</dbReference>
<dbReference type="PANTHER" id="PTHR24216">
    <property type="entry name" value="PAXILLIN-RELATED"/>
    <property type="match status" value="1"/>
</dbReference>
<feature type="compositionally biased region" description="Low complexity" evidence="1">
    <location>
        <begin position="251"/>
        <end position="283"/>
    </location>
</feature>
<dbReference type="OMA" id="TWVRFLK"/>
<accession>F0VJF6</accession>
<dbReference type="EMBL" id="LN714483">
    <property type="protein sequence ID" value="CEL67862.1"/>
    <property type="molecule type" value="Genomic_DNA"/>
</dbReference>
<evidence type="ECO:0000313" key="4">
    <source>
        <dbReference type="Proteomes" id="UP000007494"/>
    </source>
</evidence>
<feature type="compositionally biased region" description="Low complexity" evidence="1">
    <location>
        <begin position="234"/>
        <end position="244"/>
    </location>
</feature>
<name>F0VJF6_NEOCL</name>
<dbReference type="EMBL" id="FR823390">
    <property type="protein sequence ID" value="CBZ53867.1"/>
    <property type="molecule type" value="Genomic_DNA"/>
</dbReference>
<keyword evidence="4" id="KW-1185">Reference proteome</keyword>